<dbReference type="PATRIC" id="fig|1035195.3.peg.1303"/>
<name>L1MG61_9CORY</name>
<evidence type="ECO:0000313" key="7">
    <source>
        <dbReference type="EMBL" id="EKX90232.1"/>
    </source>
</evidence>
<dbReference type="GO" id="GO:0046872">
    <property type="term" value="F:metal ion binding"/>
    <property type="evidence" value="ECO:0007669"/>
    <property type="project" value="UniProtKB-KW"/>
</dbReference>
<sequence length="245" mass="27682">MSHIYKGYPKEKRIFPAGVFLLEHATEGRILFDTGYSRDIFTAGWRSKLYQALNPATVTAEDELPAQLEKDGIAPESINYVILSHLHPDHIGGVKFFPQSTFVLSQESYDVFRTPKLADLVFPSFLPNWFAEKVHVVDSHRMLLDTNTGVEGHDFFGDGSLLLTGLNGHARGQVGAYLPGQLLLAADASWGTDLIDYTDSMRFPARLIQADYGEYKRTVGRVKHLREMNIDVYFSHERYSVKDIL</sequence>
<dbReference type="AlphaFoldDB" id="L1MG61"/>
<dbReference type="InterPro" id="IPR001279">
    <property type="entry name" value="Metallo-B-lactamas"/>
</dbReference>
<dbReference type="CDD" id="cd07730">
    <property type="entry name" value="metallo-hydrolase-like_MBL-fold"/>
    <property type="match status" value="1"/>
</dbReference>
<evidence type="ECO:0000259" key="6">
    <source>
        <dbReference type="SMART" id="SM00849"/>
    </source>
</evidence>
<dbReference type="Pfam" id="PF00753">
    <property type="entry name" value="Lactamase_B"/>
    <property type="match status" value="1"/>
</dbReference>
<evidence type="ECO:0000256" key="4">
    <source>
        <dbReference type="ARBA" id="ARBA00022801"/>
    </source>
</evidence>
<dbReference type="InterPro" id="IPR036866">
    <property type="entry name" value="RibonucZ/Hydroxyglut_hydro"/>
</dbReference>
<keyword evidence="4" id="KW-0378">Hydrolase</keyword>
<reference evidence="7 8" key="1">
    <citation type="submission" date="2012-05" db="EMBL/GenBank/DDBJ databases">
        <authorList>
            <person name="Weinstock G."/>
            <person name="Sodergren E."/>
            <person name="Lobos E.A."/>
            <person name="Fulton L."/>
            <person name="Fulton R."/>
            <person name="Courtney L."/>
            <person name="Fronick C."/>
            <person name="O'Laughlin M."/>
            <person name="Godfrey J."/>
            <person name="Wilson R.M."/>
            <person name="Miner T."/>
            <person name="Farmer C."/>
            <person name="Delehaunty K."/>
            <person name="Cordes M."/>
            <person name="Minx P."/>
            <person name="Tomlinson C."/>
            <person name="Chen J."/>
            <person name="Wollam A."/>
            <person name="Pepin K.H."/>
            <person name="Bhonagiri V."/>
            <person name="Zhang X."/>
            <person name="Suruliraj S."/>
            <person name="Warren W."/>
            <person name="Mitreva M."/>
            <person name="Mardis E.R."/>
            <person name="Wilson R.K."/>
        </authorList>
    </citation>
    <scope>NUCLEOTIDE SEQUENCE [LARGE SCALE GENOMIC DNA]</scope>
    <source>
        <strain evidence="7 8">F0235</strain>
    </source>
</reference>
<evidence type="ECO:0000313" key="8">
    <source>
        <dbReference type="Proteomes" id="UP000010445"/>
    </source>
</evidence>
<protein>
    <submittedName>
        <fullName evidence="7">Metallo-beta-lactamase domain protein</fullName>
    </submittedName>
</protein>
<dbReference type="STRING" id="1035195.HMPREF9997_01447"/>
<keyword evidence="8" id="KW-1185">Reference proteome</keyword>
<comment type="similarity">
    <text evidence="2">Belongs to the metallo-beta-lactamase superfamily.</text>
</comment>
<evidence type="ECO:0000256" key="5">
    <source>
        <dbReference type="ARBA" id="ARBA00022833"/>
    </source>
</evidence>
<dbReference type="GO" id="GO:0016787">
    <property type="term" value="F:hydrolase activity"/>
    <property type="evidence" value="ECO:0007669"/>
    <property type="project" value="UniProtKB-KW"/>
</dbReference>
<keyword evidence="3" id="KW-0479">Metal-binding</keyword>
<feature type="domain" description="Metallo-beta-lactamase" evidence="6">
    <location>
        <begin position="16"/>
        <end position="236"/>
    </location>
</feature>
<evidence type="ECO:0000256" key="1">
    <source>
        <dbReference type="ARBA" id="ARBA00001947"/>
    </source>
</evidence>
<dbReference type="Proteomes" id="UP000010445">
    <property type="component" value="Unassembled WGS sequence"/>
</dbReference>
<dbReference type="HOGENOM" id="CLU_030571_3_4_11"/>
<proteinExistence type="inferred from homology"/>
<dbReference type="Gene3D" id="3.60.15.10">
    <property type="entry name" value="Ribonuclease Z/Hydroxyacylglutathione hydrolase-like"/>
    <property type="match status" value="1"/>
</dbReference>
<evidence type="ECO:0000256" key="2">
    <source>
        <dbReference type="ARBA" id="ARBA00007749"/>
    </source>
</evidence>
<comment type="caution">
    <text evidence="7">The sequence shown here is derived from an EMBL/GenBank/DDBJ whole genome shotgun (WGS) entry which is preliminary data.</text>
</comment>
<evidence type="ECO:0000256" key="3">
    <source>
        <dbReference type="ARBA" id="ARBA00022723"/>
    </source>
</evidence>
<dbReference type="InterPro" id="IPR051013">
    <property type="entry name" value="MBL_superfamily_lactonases"/>
</dbReference>
<keyword evidence="5" id="KW-0862">Zinc</keyword>
<dbReference type="SUPFAM" id="SSF56281">
    <property type="entry name" value="Metallo-hydrolase/oxidoreductase"/>
    <property type="match status" value="1"/>
</dbReference>
<organism evidence="7 8">
    <name type="scientific">Corynebacterium durum F0235</name>
    <dbReference type="NCBI Taxonomy" id="1035195"/>
    <lineage>
        <taxon>Bacteria</taxon>
        <taxon>Bacillati</taxon>
        <taxon>Actinomycetota</taxon>
        <taxon>Actinomycetes</taxon>
        <taxon>Mycobacteriales</taxon>
        <taxon>Corynebacteriaceae</taxon>
        <taxon>Corynebacterium</taxon>
    </lineage>
</organism>
<gene>
    <name evidence="7" type="ORF">HMPREF9997_01447</name>
</gene>
<dbReference type="PANTHER" id="PTHR42978:SF2">
    <property type="entry name" value="102 KBASES UNSTABLE REGION: FROM 1 TO 119443"/>
    <property type="match status" value="1"/>
</dbReference>
<comment type="cofactor">
    <cofactor evidence="1">
        <name>Zn(2+)</name>
        <dbReference type="ChEBI" id="CHEBI:29105"/>
    </cofactor>
</comment>
<dbReference type="EMBL" id="AMEM01000018">
    <property type="protein sequence ID" value="EKX90232.1"/>
    <property type="molecule type" value="Genomic_DNA"/>
</dbReference>
<dbReference type="eggNOG" id="COG0491">
    <property type="taxonomic scope" value="Bacteria"/>
</dbReference>
<dbReference type="PANTHER" id="PTHR42978">
    <property type="entry name" value="QUORUM-QUENCHING LACTONASE YTNP-RELATED-RELATED"/>
    <property type="match status" value="1"/>
</dbReference>
<dbReference type="SMART" id="SM00849">
    <property type="entry name" value="Lactamase_B"/>
    <property type="match status" value="1"/>
</dbReference>
<accession>L1MG61</accession>